<reference evidence="4 5" key="1">
    <citation type="submission" date="2016-09" db="EMBL/GenBank/DDBJ databases">
        <title>Extensive genetic diversity and differential bi-allelic expression allows diatom success in the polar Southern Ocean.</title>
        <authorList>
            <consortium name="DOE Joint Genome Institute"/>
            <person name="Mock T."/>
            <person name="Otillar R.P."/>
            <person name="Strauss J."/>
            <person name="Dupont C."/>
            <person name="Frickenhaus S."/>
            <person name="Maumus F."/>
            <person name="Mcmullan M."/>
            <person name="Sanges R."/>
            <person name="Schmutz J."/>
            <person name="Toseland A."/>
            <person name="Valas R."/>
            <person name="Veluchamy A."/>
            <person name="Ward B.J."/>
            <person name="Allen A."/>
            <person name="Barry K."/>
            <person name="Falciatore A."/>
            <person name="Ferrante M."/>
            <person name="Fortunato A.E."/>
            <person name="Gloeckner G."/>
            <person name="Gruber A."/>
            <person name="Hipkin R."/>
            <person name="Janech M."/>
            <person name="Kroth P."/>
            <person name="Leese F."/>
            <person name="Lindquist E."/>
            <person name="Lyon B.R."/>
            <person name="Martin J."/>
            <person name="Mayer C."/>
            <person name="Parker M."/>
            <person name="Quesneville H."/>
            <person name="Raymond J."/>
            <person name="Uhlig C."/>
            <person name="Valentin K.U."/>
            <person name="Worden A.Z."/>
            <person name="Armbrust E.V."/>
            <person name="Bowler C."/>
            <person name="Green B."/>
            <person name="Moulton V."/>
            <person name="Van Oosterhout C."/>
            <person name="Grigoriev I."/>
        </authorList>
    </citation>
    <scope>NUCLEOTIDE SEQUENCE [LARGE SCALE GENOMIC DNA]</scope>
    <source>
        <strain evidence="4 5">CCMP1102</strain>
    </source>
</reference>
<evidence type="ECO:0000313" key="4">
    <source>
        <dbReference type="EMBL" id="OEU09838.1"/>
    </source>
</evidence>
<name>A0A1E7EUZ2_9STRA</name>
<keyword evidence="2" id="KW-0677">Repeat</keyword>
<evidence type="ECO:0000256" key="3">
    <source>
        <dbReference type="SAM" id="MobiDB-lite"/>
    </source>
</evidence>
<keyword evidence="1" id="KW-0433">Leucine-rich repeat</keyword>
<feature type="region of interest" description="Disordered" evidence="3">
    <location>
        <begin position="198"/>
        <end position="220"/>
    </location>
</feature>
<protein>
    <recommendedName>
        <fullName evidence="6">L domain-like protein</fullName>
    </recommendedName>
</protein>
<evidence type="ECO:0008006" key="6">
    <source>
        <dbReference type="Google" id="ProtNLM"/>
    </source>
</evidence>
<evidence type="ECO:0000313" key="5">
    <source>
        <dbReference type="Proteomes" id="UP000095751"/>
    </source>
</evidence>
<dbReference type="Proteomes" id="UP000095751">
    <property type="component" value="Unassembled WGS sequence"/>
</dbReference>
<sequence>MISFKECYTIKTIHPNSLQKQLRWLILTGNKIKVIPKTISRCIKLQKLMLSGNLLEELPEQEMINLQKLELIRLACNQLQQPPILLLTQLKNLKWCAFAGNPFLITMKMRMNNMKTVVTTTSTTTSKEEEQQYLPSLPVLEDPILDDDSWPILGRGAGGVTRKVTWKNNTVVAVKTFAGELTSDGSPQDEKDISILVSASSASSSSTKNGNEKESALIEI</sequence>
<evidence type="ECO:0000256" key="2">
    <source>
        <dbReference type="ARBA" id="ARBA00022737"/>
    </source>
</evidence>
<dbReference type="SUPFAM" id="SSF52075">
    <property type="entry name" value="Outer arm dynein light chain 1"/>
    <property type="match status" value="1"/>
</dbReference>
<dbReference type="InParanoid" id="A0A1E7EUZ2"/>
<gene>
    <name evidence="4" type="ORF">FRACYDRAFT_271278</name>
</gene>
<accession>A0A1E7EUZ2</accession>
<dbReference type="Gene3D" id="3.80.10.10">
    <property type="entry name" value="Ribonuclease Inhibitor"/>
    <property type="match status" value="1"/>
</dbReference>
<dbReference type="InterPro" id="IPR050216">
    <property type="entry name" value="LRR_domain-containing"/>
</dbReference>
<proteinExistence type="predicted"/>
<dbReference type="GO" id="GO:0005737">
    <property type="term" value="C:cytoplasm"/>
    <property type="evidence" value="ECO:0007669"/>
    <property type="project" value="TreeGrafter"/>
</dbReference>
<keyword evidence="5" id="KW-1185">Reference proteome</keyword>
<feature type="non-terminal residue" evidence="4">
    <location>
        <position position="220"/>
    </location>
</feature>
<feature type="compositionally biased region" description="Basic and acidic residues" evidence="3">
    <location>
        <begin position="210"/>
        <end position="220"/>
    </location>
</feature>
<evidence type="ECO:0000256" key="1">
    <source>
        <dbReference type="ARBA" id="ARBA00022614"/>
    </source>
</evidence>
<dbReference type="AlphaFoldDB" id="A0A1E7EUZ2"/>
<dbReference type="KEGG" id="fcy:FRACYDRAFT_271278"/>
<dbReference type="PANTHER" id="PTHR48051">
    <property type="match status" value="1"/>
</dbReference>
<dbReference type="PANTHER" id="PTHR48051:SF1">
    <property type="entry name" value="RAS SUPPRESSOR PROTEIN 1"/>
    <property type="match status" value="1"/>
</dbReference>
<dbReference type="InterPro" id="IPR032675">
    <property type="entry name" value="LRR_dom_sf"/>
</dbReference>
<dbReference type="InterPro" id="IPR001611">
    <property type="entry name" value="Leu-rich_rpt"/>
</dbReference>
<dbReference type="Pfam" id="PF13855">
    <property type="entry name" value="LRR_8"/>
    <property type="match status" value="1"/>
</dbReference>
<dbReference type="EMBL" id="KV784374">
    <property type="protein sequence ID" value="OEU09838.1"/>
    <property type="molecule type" value="Genomic_DNA"/>
</dbReference>
<organism evidence="4 5">
    <name type="scientific">Fragilariopsis cylindrus CCMP1102</name>
    <dbReference type="NCBI Taxonomy" id="635003"/>
    <lineage>
        <taxon>Eukaryota</taxon>
        <taxon>Sar</taxon>
        <taxon>Stramenopiles</taxon>
        <taxon>Ochrophyta</taxon>
        <taxon>Bacillariophyta</taxon>
        <taxon>Bacillariophyceae</taxon>
        <taxon>Bacillariophycidae</taxon>
        <taxon>Bacillariales</taxon>
        <taxon>Bacillariaceae</taxon>
        <taxon>Fragilariopsis</taxon>
    </lineage>
</organism>
<dbReference type="OrthoDB" id="41737at2759"/>